<dbReference type="AlphaFoldDB" id="A0A194RHL9"/>
<organism evidence="2 3">
    <name type="scientific">Papilio machaon</name>
    <name type="common">Old World swallowtail butterfly</name>
    <dbReference type="NCBI Taxonomy" id="76193"/>
    <lineage>
        <taxon>Eukaryota</taxon>
        <taxon>Metazoa</taxon>
        <taxon>Ecdysozoa</taxon>
        <taxon>Arthropoda</taxon>
        <taxon>Hexapoda</taxon>
        <taxon>Insecta</taxon>
        <taxon>Pterygota</taxon>
        <taxon>Neoptera</taxon>
        <taxon>Endopterygota</taxon>
        <taxon>Lepidoptera</taxon>
        <taxon>Glossata</taxon>
        <taxon>Ditrysia</taxon>
        <taxon>Papilionoidea</taxon>
        <taxon>Papilionidae</taxon>
        <taxon>Papilioninae</taxon>
        <taxon>Papilio</taxon>
    </lineage>
</organism>
<reference evidence="2 3" key="1">
    <citation type="journal article" date="2015" name="Nat. Commun.">
        <title>Outbred genome sequencing and CRISPR/Cas9 gene editing in butterflies.</title>
        <authorList>
            <person name="Li X."/>
            <person name="Fan D."/>
            <person name="Zhang W."/>
            <person name="Liu G."/>
            <person name="Zhang L."/>
            <person name="Zhao L."/>
            <person name="Fang X."/>
            <person name="Chen L."/>
            <person name="Dong Y."/>
            <person name="Chen Y."/>
            <person name="Ding Y."/>
            <person name="Zhao R."/>
            <person name="Feng M."/>
            <person name="Zhu Y."/>
            <person name="Feng Y."/>
            <person name="Jiang X."/>
            <person name="Zhu D."/>
            <person name="Xiang H."/>
            <person name="Feng X."/>
            <person name="Li S."/>
            <person name="Wang J."/>
            <person name="Zhang G."/>
            <person name="Kronforst M.R."/>
            <person name="Wang W."/>
        </authorList>
    </citation>
    <scope>NUCLEOTIDE SEQUENCE [LARGE SCALE GENOMIC DNA]</scope>
    <source>
        <strain evidence="2">Ya'a_city_454_Pm</strain>
        <tissue evidence="2">Whole body</tissue>
    </source>
</reference>
<sequence length="280" mass="29181">MLKVRLKARVIERRASPLARRPLKTRVKHRNCEGSSPRNSPPGATAPIREEEEASSRAAELLFSSPSLPNISLGRPHAHAHVPHAVHASHAAHAPHALHAPTSATVPVALPPVSEAEAYCPGVPAGAGGLSVSARLAKRPLGRTHSAPLPLGDPALQPPSAHHYLRDQIRKTTTDEPRELSREIVTMLLSCMWQVLTRAHDAAAAQLREEEGEVIDLTARRAAPVTSSPSAPHVGALGGAGGAGGAAEPAPLARALSSPLVGARAPATGLAYDALMLKHG</sequence>
<feature type="compositionally biased region" description="Gly residues" evidence="1">
    <location>
        <begin position="236"/>
        <end position="245"/>
    </location>
</feature>
<name>A0A194RHL9_PAPMA</name>
<feature type="region of interest" description="Disordered" evidence="1">
    <location>
        <begin position="13"/>
        <end position="55"/>
    </location>
</feature>
<accession>A0A194RHL9</accession>
<feature type="region of interest" description="Disordered" evidence="1">
    <location>
        <begin position="223"/>
        <end position="249"/>
    </location>
</feature>
<evidence type="ECO:0000313" key="2">
    <source>
        <dbReference type="EMBL" id="KPJ15441.1"/>
    </source>
</evidence>
<protein>
    <submittedName>
        <fullName evidence="2">Uncharacterized protein</fullName>
    </submittedName>
</protein>
<gene>
    <name evidence="2" type="ORF">RR48_09370</name>
</gene>
<proteinExistence type="predicted"/>
<dbReference type="InParanoid" id="A0A194RHL9"/>
<evidence type="ECO:0000313" key="3">
    <source>
        <dbReference type="Proteomes" id="UP000053240"/>
    </source>
</evidence>
<keyword evidence="3" id="KW-1185">Reference proteome</keyword>
<evidence type="ECO:0000256" key="1">
    <source>
        <dbReference type="SAM" id="MobiDB-lite"/>
    </source>
</evidence>
<dbReference type="Proteomes" id="UP000053240">
    <property type="component" value="Unassembled WGS sequence"/>
</dbReference>
<dbReference type="EMBL" id="KQ460367">
    <property type="protein sequence ID" value="KPJ15441.1"/>
    <property type="molecule type" value="Genomic_DNA"/>
</dbReference>
<dbReference type="STRING" id="76193.A0A194RHL9"/>